<dbReference type="EMBL" id="KZ857391">
    <property type="protein sequence ID" value="RDX52141.1"/>
    <property type="molecule type" value="Genomic_DNA"/>
</dbReference>
<evidence type="ECO:0000313" key="2">
    <source>
        <dbReference type="EMBL" id="RDX52141.1"/>
    </source>
</evidence>
<protein>
    <recommendedName>
        <fullName evidence="4">F-box domain-containing protein</fullName>
    </recommendedName>
</protein>
<organism evidence="2 3">
    <name type="scientific">Lentinus brumalis</name>
    <dbReference type="NCBI Taxonomy" id="2498619"/>
    <lineage>
        <taxon>Eukaryota</taxon>
        <taxon>Fungi</taxon>
        <taxon>Dikarya</taxon>
        <taxon>Basidiomycota</taxon>
        <taxon>Agaricomycotina</taxon>
        <taxon>Agaricomycetes</taxon>
        <taxon>Polyporales</taxon>
        <taxon>Polyporaceae</taxon>
        <taxon>Lentinus</taxon>
    </lineage>
</organism>
<feature type="region of interest" description="Disordered" evidence="1">
    <location>
        <begin position="1"/>
        <end position="38"/>
    </location>
</feature>
<reference evidence="2 3" key="1">
    <citation type="journal article" date="2018" name="Biotechnol. Biofuels">
        <title>Integrative visual omics of the white-rot fungus Polyporus brumalis exposes the biotechnological potential of its oxidative enzymes for delignifying raw plant biomass.</title>
        <authorList>
            <person name="Miyauchi S."/>
            <person name="Rancon A."/>
            <person name="Drula E."/>
            <person name="Hage H."/>
            <person name="Chaduli D."/>
            <person name="Favel A."/>
            <person name="Grisel S."/>
            <person name="Henrissat B."/>
            <person name="Herpoel-Gimbert I."/>
            <person name="Ruiz-Duenas F.J."/>
            <person name="Chevret D."/>
            <person name="Hainaut M."/>
            <person name="Lin J."/>
            <person name="Wang M."/>
            <person name="Pangilinan J."/>
            <person name="Lipzen A."/>
            <person name="Lesage-Meessen L."/>
            <person name="Navarro D."/>
            <person name="Riley R."/>
            <person name="Grigoriev I.V."/>
            <person name="Zhou S."/>
            <person name="Raouche S."/>
            <person name="Rosso M.N."/>
        </authorList>
    </citation>
    <scope>NUCLEOTIDE SEQUENCE [LARGE SCALE GENOMIC DNA]</scope>
    <source>
        <strain evidence="2 3">BRFM 1820</strain>
    </source>
</reference>
<evidence type="ECO:0000313" key="3">
    <source>
        <dbReference type="Proteomes" id="UP000256964"/>
    </source>
</evidence>
<evidence type="ECO:0000256" key="1">
    <source>
        <dbReference type="SAM" id="MobiDB-lite"/>
    </source>
</evidence>
<proteinExistence type="predicted"/>
<dbReference type="Proteomes" id="UP000256964">
    <property type="component" value="Unassembled WGS sequence"/>
</dbReference>
<accession>A0A371DHX8</accession>
<gene>
    <name evidence="2" type="ORF">OH76DRAFT_1377538</name>
</gene>
<evidence type="ECO:0008006" key="4">
    <source>
        <dbReference type="Google" id="ProtNLM"/>
    </source>
</evidence>
<keyword evidence="3" id="KW-1185">Reference proteome</keyword>
<dbReference type="Gene3D" id="3.80.10.10">
    <property type="entry name" value="Ribonuclease Inhibitor"/>
    <property type="match status" value="1"/>
</dbReference>
<sequence>MPSKKRSRTTGRSTTLVPSASPPTTAEEQPASTISESRQMSRSLPFDLFFLVMDSFAAAYNLQRCLWNCRALYRTLYSCALTCRSAVKRSQMHLYADVWLWRLKDFLSFERTLRDRPDLGLLVHKLRLHLWPAWELVSDIQAPPLGGDVVARMRNLRKLDIAGFPNLVAANGPPDTRLTAFLGSFSQSSEKITNVTLRVWPFDEYAEILGLSRIFPALQELSLRGVSWASVGRIPSGAALERDNGLRTLALEPTPACFSPQRWNPNMPLGTSSLQRLVFEAPYRKTDQHHYSGLASLSRLVSLYMTFTNEDICLVAAVLRHLQSKKIKRLVFSHRCEGQGRDIALDQLRRLRLDELLSVPPYEELTDVFWVVYCKNDSDADGRWTTGIQKHLQGCVRRGILRHRVSASEVLMTILGPQNPTATTEIDEV</sequence>
<dbReference type="InterPro" id="IPR032675">
    <property type="entry name" value="LRR_dom_sf"/>
</dbReference>
<feature type="compositionally biased region" description="Polar residues" evidence="1">
    <location>
        <begin position="16"/>
        <end position="38"/>
    </location>
</feature>
<dbReference type="AlphaFoldDB" id="A0A371DHX8"/>
<name>A0A371DHX8_9APHY</name>